<keyword evidence="2" id="KW-0489">Methyltransferase</keyword>
<dbReference type="EC" id="2.1.1.45" evidence="1 5"/>
<dbReference type="PANTHER" id="PTHR11548:SF1">
    <property type="entry name" value="THYMIDYLATE SYNTHASE 1"/>
    <property type="match status" value="1"/>
</dbReference>
<dbReference type="InterPro" id="IPR036926">
    <property type="entry name" value="Thymidate_synth/dCMP_Mease_sf"/>
</dbReference>
<gene>
    <name evidence="7" type="primary">thyA_1</name>
    <name evidence="7" type="ORF">MACH08_20650</name>
</gene>
<dbReference type="Pfam" id="PF00303">
    <property type="entry name" value="Thymidylat_synt"/>
    <property type="match status" value="1"/>
</dbReference>
<dbReference type="InterPro" id="IPR023451">
    <property type="entry name" value="Thymidate_synth/dCMP_Mease_dom"/>
</dbReference>
<dbReference type="RefSeq" id="WP_317958154.1">
    <property type="nucleotide sequence ID" value="NZ_BSKO01000001.1"/>
</dbReference>
<keyword evidence="3" id="KW-0808">Transferase</keyword>
<dbReference type="EMBL" id="BSKO01000001">
    <property type="protein sequence ID" value="GLO66281.1"/>
    <property type="molecule type" value="Genomic_DNA"/>
</dbReference>
<dbReference type="NCBIfam" id="TIGR03284">
    <property type="entry name" value="thym_sym"/>
    <property type="match status" value="1"/>
</dbReference>
<protein>
    <recommendedName>
        <fullName evidence="1 5">Thymidylate synthase</fullName>
        <ecNumber evidence="1 5">2.1.1.45</ecNumber>
    </recommendedName>
</protein>
<dbReference type="InterPro" id="IPR045097">
    <property type="entry name" value="Thymidate_synth/dCMP_Mease"/>
</dbReference>
<evidence type="ECO:0000256" key="2">
    <source>
        <dbReference type="ARBA" id="ARBA00022603"/>
    </source>
</evidence>
<dbReference type="CDD" id="cd00351">
    <property type="entry name" value="TS_Pyrimidine_HMase"/>
    <property type="match status" value="1"/>
</dbReference>
<keyword evidence="8" id="KW-1185">Reference proteome</keyword>
<evidence type="ECO:0000256" key="4">
    <source>
        <dbReference type="ARBA" id="ARBA00022727"/>
    </source>
</evidence>
<dbReference type="PRINTS" id="PR00108">
    <property type="entry name" value="THYMDSNTHASE"/>
</dbReference>
<evidence type="ECO:0000256" key="3">
    <source>
        <dbReference type="ARBA" id="ARBA00022679"/>
    </source>
</evidence>
<evidence type="ECO:0000313" key="7">
    <source>
        <dbReference type="EMBL" id="GLO66281.1"/>
    </source>
</evidence>
<keyword evidence="4" id="KW-0545">Nucleotide biosynthesis</keyword>
<organism evidence="7 8">
    <name type="scientific">Oceanobacillus kimchii</name>
    <dbReference type="NCBI Taxonomy" id="746691"/>
    <lineage>
        <taxon>Bacteria</taxon>
        <taxon>Bacillati</taxon>
        <taxon>Bacillota</taxon>
        <taxon>Bacilli</taxon>
        <taxon>Bacillales</taxon>
        <taxon>Bacillaceae</taxon>
        <taxon>Oceanobacillus</taxon>
    </lineage>
</organism>
<evidence type="ECO:0000313" key="8">
    <source>
        <dbReference type="Proteomes" id="UP001275436"/>
    </source>
</evidence>
<dbReference type="PANTHER" id="PTHR11548">
    <property type="entry name" value="THYMIDYLATE SYNTHASE 1"/>
    <property type="match status" value="1"/>
</dbReference>
<accession>A0ABQ5TKK5</accession>
<dbReference type="InterPro" id="IPR000398">
    <property type="entry name" value="Thymidylate_synthase"/>
</dbReference>
<comment type="caution">
    <text evidence="7">The sequence shown here is derived from an EMBL/GenBank/DDBJ whole genome shotgun (WGS) entry which is preliminary data.</text>
</comment>
<evidence type="ECO:0000259" key="6">
    <source>
        <dbReference type="Pfam" id="PF00303"/>
    </source>
</evidence>
<dbReference type="Gene3D" id="3.30.572.10">
    <property type="entry name" value="Thymidylate synthase/dCMP hydroxymethylase domain"/>
    <property type="match status" value="1"/>
</dbReference>
<feature type="domain" description="Thymidylate synthase/dCMP hydroxymethylase" evidence="6">
    <location>
        <begin position="7"/>
        <end position="282"/>
    </location>
</feature>
<reference evidence="7 8" key="1">
    <citation type="submission" date="2023-02" db="EMBL/GenBank/DDBJ databases">
        <title>Oceanobacillus kimchii IFOP_LL358 isolated form Alexandrium catenella lab strain.</title>
        <authorList>
            <person name="Gajardo G."/>
            <person name="Ueki S."/>
            <person name="Maruyama F."/>
        </authorList>
    </citation>
    <scope>NUCLEOTIDE SEQUENCE [LARGE SCALE GENOMIC DNA]</scope>
    <source>
        <strain evidence="7 8">IFOP_LL358</strain>
    </source>
</reference>
<sequence length="283" mass="32646">MSIADVKYKELIKNVLHNGEWDSDGDVRPVYANGDPAHSKSIFGVQVKFNPGEVPIITSKKTPVQSSINEVVHAFFRMKTTSLDDFRNLNIGYWEEWKLDDDTLGRSYAYQLANQKELVKTKDGYLLLDQVDNVLYMLKNDPYSRRIMFSYWNPNDKHNKALQECAWAGQFNVRNNRLDFVLSQRSVDTLLGLPSNWAGYYALQCVLANLYDYEVGSFTHQMGNVHLYSNQINLAEKLLEEPETDQPSIWVNPNVKNFYDYTVDDIKVVSYNPGKNYRSDVAI</sequence>
<name>A0ABQ5TKK5_9BACI</name>
<evidence type="ECO:0000256" key="5">
    <source>
        <dbReference type="NCBIfam" id="TIGR03284"/>
    </source>
</evidence>
<dbReference type="SUPFAM" id="SSF55831">
    <property type="entry name" value="Thymidylate synthase/dCMP hydroxymethylase"/>
    <property type="match status" value="1"/>
</dbReference>
<evidence type="ECO:0000256" key="1">
    <source>
        <dbReference type="ARBA" id="ARBA00011947"/>
    </source>
</evidence>
<dbReference type="Proteomes" id="UP001275436">
    <property type="component" value="Unassembled WGS sequence"/>
</dbReference>
<proteinExistence type="predicted"/>